<keyword evidence="1" id="KW-0812">Transmembrane</keyword>
<reference evidence="2" key="1">
    <citation type="submission" date="2021-07" db="EMBL/GenBank/DDBJ databases">
        <title>Aureisphaera sp. CAU 1614 isolated from sea sediment.</title>
        <authorList>
            <person name="Kim W."/>
        </authorList>
    </citation>
    <scope>NUCLEOTIDE SEQUENCE</scope>
    <source>
        <strain evidence="2">CAU 1614</strain>
    </source>
</reference>
<protein>
    <submittedName>
        <fullName evidence="2">Uncharacterized protein</fullName>
    </submittedName>
</protein>
<proteinExistence type="predicted"/>
<gene>
    <name evidence="2" type="ORF">KXJ69_03635</name>
</gene>
<evidence type="ECO:0000313" key="2">
    <source>
        <dbReference type="EMBL" id="MBW2937181.1"/>
    </source>
</evidence>
<dbReference type="RefSeq" id="WP_219051382.1">
    <property type="nucleotide sequence ID" value="NZ_JAHWDP010000001.1"/>
</dbReference>
<dbReference type="EMBL" id="JAHWDP010000001">
    <property type="protein sequence ID" value="MBW2937181.1"/>
    <property type="molecule type" value="Genomic_DNA"/>
</dbReference>
<sequence length="156" mass="17792">MKSSTLIISAILLAATFLPLIYLITQTSRKESKVRKAIQKLCELNKITLSEMEINGDLILGIDQTSKKLICSNRKLLSEKFEIIDLNLQSDCKIKTLRNHGKHLEWVGLELSNTTSKKEIVFYQEDEDDAPIVDPHKCLKEAEKWQNIIKPLLKAS</sequence>
<comment type="caution">
    <text evidence="2">The sequence shown here is derived from an EMBL/GenBank/DDBJ whole genome shotgun (WGS) entry which is preliminary data.</text>
</comment>
<dbReference type="AlphaFoldDB" id="A0A9X1FM88"/>
<accession>A0A9X1FM88</accession>
<evidence type="ECO:0000313" key="3">
    <source>
        <dbReference type="Proteomes" id="UP001138686"/>
    </source>
</evidence>
<feature type="transmembrane region" description="Helical" evidence="1">
    <location>
        <begin position="6"/>
        <end position="25"/>
    </location>
</feature>
<organism evidence="2 3">
    <name type="scientific">Halomarinibacterium sedimenti</name>
    <dbReference type="NCBI Taxonomy" id="2857106"/>
    <lineage>
        <taxon>Bacteria</taxon>
        <taxon>Pseudomonadati</taxon>
        <taxon>Bacteroidota</taxon>
        <taxon>Flavobacteriia</taxon>
        <taxon>Flavobacteriales</taxon>
        <taxon>Flavobacteriaceae</taxon>
        <taxon>Halomarinibacterium</taxon>
    </lineage>
</organism>
<dbReference type="Proteomes" id="UP001138686">
    <property type="component" value="Unassembled WGS sequence"/>
</dbReference>
<keyword evidence="1" id="KW-0472">Membrane</keyword>
<evidence type="ECO:0000256" key="1">
    <source>
        <dbReference type="SAM" id="Phobius"/>
    </source>
</evidence>
<keyword evidence="3" id="KW-1185">Reference proteome</keyword>
<keyword evidence="1" id="KW-1133">Transmembrane helix</keyword>
<name>A0A9X1FM88_9FLAO</name>